<organism evidence="1 2">
    <name type="scientific">Canavalia gladiata</name>
    <name type="common">Sword bean</name>
    <name type="synonym">Dolichos gladiatus</name>
    <dbReference type="NCBI Taxonomy" id="3824"/>
    <lineage>
        <taxon>Eukaryota</taxon>
        <taxon>Viridiplantae</taxon>
        <taxon>Streptophyta</taxon>
        <taxon>Embryophyta</taxon>
        <taxon>Tracheophyta</taxon>
        <taxon>Spermatophyta</taxon>
        <taxon>Magnoliopsida</taxon>
        <taxon>eudicotyledons</taxon>
        <taxon>Gunneridae</taxon>
        <taxon>Pentapetalae</taxon>
        <taxon>rosids</taxon>
        <taxon>fabids</taxon>
        <taxon>Fabales</taxon>
        <taxon>Fabaceae</taxon>
        <taxon>Papilionoideae</taxon>
        <taxon>50 kb inversion clade</taxon>
        <taxon>NPAAA clade</taxon>
        <taxon>indigoferoid/millettioid clade</taxon>
        <taxon>Phaseoleae</taxon>
        <taxon>Canavalia</taxon>
    </lineage>
</organism>
<evidence type="ECO:0000313" key="2">
    <source>
        <dbReference type="Proteomes" id="UP001367508"/>
    </source>
</evidence>
<comment type="caution">
    <text evidence="1">The sequence shown here is derived from an EMBL/GenBank/DDBJ whole genome shotgun (WGS) entry which is preliminary data.</text>
</comment>
<dbReference type="AlphaFoldDB" id="A0AAN9M100"/>
<dbReference type="Proteomes" id="UP001367508">
    <property type="component" value="Unassembled WGS sequence"/>
</dbReference>
<reference evidence="1 2" key="1">
    <citation type="submission" date="2024-01" db="EMBL/GenBank/DDBJ databases">
        <title>The genomes of 5 underutilized Papilionoideae crops provide insights into root nodulation and disease resistanc.</title>
        <authorList>
            <person name="Jiang F."/>
        </authorList>
    </citation>
    <scope>NUCLEOTIDE SEQUENCE [LARGE SCALE GENOMIC DNA]</scope>
    <source>
        <strain evidence="1">LVBAO_FW01</strain>
        <tissue evidence="1">Leaves</tissue>
    </source>
</reference>
<name>A0AAN9M100_CANGL</name>
<dbReference type="EMBL" id="JAYMYQ010000003">
    <property type="protein sequence ID" value="KAK7345811.1"/>
    <property type="molecule type" value="Genomic_DNA"/>
</dbReference>
<accession>A0AAN9M100</accession>
<keyword evidence="2" id="KW-1185">Reference proteome</keyword>
<protein>
    <submittedName>
        <fullName evidence="1">Uncharacterized protein</fullName>
    </submittedName>
</protein>
<proteinExistence type="predicted"/>
<gene>
    <name evidence="1" type="ORF">VNO77_16422</name>
</gene>
<evidence type="ECO:0000313" key="1">
    <source>
        <dbReference type="EMBL" id="KAK7345811.1"/>
    </source>
</evidence>
<sequence length="106" mass="12468">MRKFISLEGYNKLELHWDHSEMFLPPVTAISVKDDDVKTPKCPWTESTRLNYYTNGLVLEHSINKESAQRKGRLCCVVYKRKRINKICFDAEGNEAWSEIIQRSYV</sequence>